<dbReference type="InterPro" id="IPR003961">
    <property type="entry name" value="FN3_dom"/>
</dbReference>
<dbReference type="InterPro" id="IPR050964">
    <property type="entry name" value="Striated_Muscle_Regulatory"/>
</dbReference>
<name>A0AAD5DJY2_9CHLO</name>
<keyword evidence="5" id="KW-1185">Reference proteome</keyword>
<dbReference type="Proteomes" id="UP001205105">
    <property type="component" value="Unassembled WGS sequence"/>
</dbReference>
<keyword evidence="1" id="KW-0677">Repeat</keyword>
<dbReference type="SUPFAM" id="SSF49265">
    <property type="entry name" value="Fibronectin type III"/>
    <property type="match status" value="4"/>
</dbReference>
<organism evidence="4 5">
    <name type="scientific">Chlorella ohadii</name>
    <dbReference type="NCBI Taxonomy" id="2649997"/>
    <lineage>
        <taxon>Eukaryota</taxon>
        <taxon>Viridiplantae</taxon>
        <taxon>Chlorophyta</taxon>
        <taxon>core chlorophytes</taxon>
        <taxon>Trebouxiophyceae</taxon>
        <taxon>Chlorellales</taxon>
        <taxon>Chlorellaceae</taxon>
        <taxon>Chlorella clade</taxon>
        <taxon>Chlorella</taxon>
    </lineage>
</organism>
<dbReference type="CDD" id="cd00063">
    <property type="entry name" value="FN3"/>
    <property type="match status" value="1"/>
</dbReference>
<dbReference type="SMART" id="SM00060">
    <property type="entry name" value="FN3"/>
    <property type="match status" value="5"/>
</dbReference>
<dbReference type="Gene3D" id="2.60.40.10">
    <property type="entry name" value="Immunoglobulins"/>
    <property type="match status" value="1"/>
</dbReference>
<accession>A0AAD5DJY2</accession>
<gene>
    <name evidence="4" type="ORF">COHA_008407</name>
</gene>
<dbReference type="InterPro" id="IPR036116">
    <property type="entry name" value="FN3_sf"/>
</dbReference>
<protein>
    <recommendedName>
        <fullName evidence="3">Fibronectin type-III domain-containing protein</fullName>
    </recommendedName>
</protein>
<evidence type="ECO:0000259" key="3">
    <source>
        <dbReference type="PROSITE" id="PS50853"/>
    </source>
</evidence>
<feature type="region of interest" description="Disordered" evidence="2">
    <location>
        <begin position="1002"/>
        <end position="1023"/>
    </location>
</feature>
<dbReference type="PANTHER" id="PTHR13817">
    <property type="entry name" value="TITIN"/>
    <property type="match status" value="1"/>
</dbReference>
<comment type="caution">
    <text evidence="4">The sequence shown here is derived from an EMBL/GenBank/DDBJ whole genome shotgun (WGS) entry which is preliminary data.</text>
</comment>
<dbReference type="InterPro" id="IPR013783">
    <property type="entry name" value="Ig-like_fold"/>
</dbReference>
<evidence type="ECO:0000256" key="1">
    <source>
        <dbReference type="ARBA" id="ARBA00022737"/>
    </source>
</evidence>
<sequence>MACVHAQVAAVATFQSGQVVLPPGVYTISLESGRELCPEGPFLSVGPCGEPDALYGSSGDDCSLRQRWRLGEPTGKTVSSMCYKPPASVDVNLQSVARSPSGWPLCESYAATIAGSCLATSGYLVDRPTAAAAKWVIEHAGGAAANRFYIRLPYREDTGCSRQFLCMPLSCSQTGTRMCNRGDPGTIWVLFQFAVGSYVPGEQYTFWAYAINGVGMGPACKPYSYRAPPSRPGCTVITGVTGVPNGPISLLLSVPLDNGGAPVLSYRIDGVPATAGRANITANGLGQPLSPNQVLFQFAVGSYVPGEQYTFWAYAINRVGMGPACVSYSYRAPPSCPGGPRISAVRMGAAGGVEVLVVPPAEDNGSPVTSYTVVAMPLGGGFNVTVGGTLGAAVPGSNQRLFVFPAGHCKPSACFAFVASATNAVCKGPDSPPSPNFCVPSLPGPPTIFFVAMSGGNLQIFLQPPANTNGAVIAEYQVVGVPQVGGRVISVRGPGQWLFTDKRLFVFLPGDYEAGQAYYFSAWAITSLGLKGPESQPPYSFATPARPGSPDITSVVGTAGGSINVTVVPPLLRSGTVTAYVVVGVPAGGGSNITLTGLGTPLGGGRSMFSFPAGTYRFGVPLTFYATAIVAGEEGPPSGPAFYNTPLSRPGACTIESIKALVSGDLELVVIAPDDGGSPIYTYNVLGINSQGGPNATFSQLGVLLTGGRVRLIFPSTRCLSETSYTFIVAACNGVGEGPWSPPYLFVTPPRQAGMTKQMLCSMPAPPPPAIMFMPPPPGSFEKLPDPPTITDVSAVPLATGKEALAVSLMPPLDTGSRPITGYRLMAVSAAGTVMTEGSGTPLGNGQVAMAFAPGAIKPAAVYTLYAFASNGMAPSGGFDPAGASRASLPYFMPGPPGPPTIIAVQQLPYNPSVITVKLERPIVNGGREITGYRITARSAGLVNVVVEGMGTATADGLLVFSFPPGSILPGVVWEVVAQASNGVYGGVFDASGASEFSTPPFRVSFSRTADPSPPPPAPAVPS</sequence>
<dbReference type="EMBL" id="JADXDR010000143">
    <property type="protein sequence ID" value="KAI7837778.1"/>
    <property type="molecule type" value="Genomic_DNA"/>
</dbReference>
<reference evidence="4" key="1">
    <citation type="submission" date="2020-11" db="EMBL/GenBank/DDBJ databases">
        <title>Chlorella ohadii genome sequencing and assembly.</title>
        <authorList>
            <person name="Murik O."/>
            <person name="Treves H."/>
            <person name="Kedem I."/>
            <person name="Shotland Y."/>
            <person name="Kaplan A."/>
        </authorList>
    </citation>
    <scope>NUCLEOTIDE SEQUENCE</scope>
    <source>
        <strain evidence="4">1</strain>
    </source>
</reference>
<evidence type="ECO:0000313" key="5">
    <source>
        <dbReference type="Proteomes" id="UP001205105"/>
    </source>
</evidence>
<feature type="domain" description="Fibronectin type-III" evidence="3">
    <location>
        <begin position="228"/>
        <end position="335"/>
    </location>
</feature>
<dbReference type="PANTHER" id="PTHR13817:SF73">
    <property type="entry name" value="FIBRONECTIN TYPE-III DOMAIN-CONTAINING PROTEIN"/>
    <property type="match status" value="1"/>
</dbReference>
<proteinExistence type="predicted"/>
<evidence type="ECO:0000313" key="4">
    <source>
        <dbReference type="EMBL" id="KAI7837778.1"/>
    </source>
</evidence>
<feature type="compositionally biased region" description="Pro residues" evidence="2">
    <location>
        <begin position="1012"/>
        <end position="1023"/>
    </location>
</feature>
<dbReference type="PROSITE" id="PS50853">
    <property type="entry name" value="FN3"/>
    <property type="match status" value="2"/>
</dbReference>
<feature type="domain" description="Fibronectin type-III" evidence="3">
    <location>
        <begin position="649"/>
        <end position="751"/>
    </location>
</feature>
<evidence type="ECO:0000256" key="2">
    <source>
        <dbReference type="SAM" id="MobiDB-lite"/>
    </source>
</evidence>
<dbReference type="AlphaFoldDB" id="A0AAD5DJY2"/>